<dbReference type="InterPro" id="IPR029058">
    <property type="entry name" value="AB_hydrolase_fold"/>
</dbReference>
<dbReference type="EC" id="3.1.1.-" evidence="2"/>
<dbReference type="GO" id="GO:0016787">
    <property type="term" value="F:hydrolase activity"/>
    <property type="evidence" value="ECO:0007669"/>
    <property type="project" value="UniProtKB-KW"/>
</dbReference>
<evidence type="ECO:0000313" key="3">
    <source>
        <dbReference type="Proteomes" id="UP000318288"/>
    </source>
</evidence>
<dbReference type="RefSeq" id="WP_146462136.1">
    <property type="nucleotide sequence ID" value="NZ_SJPW01000008.1"/>
</dbReference>
<sequence length="264" mass="29493">MSKLAPRGVILVVHGLGDHLGRFEHLARTVNEAGWSLFAFDLPGHGDSPGKPGTIQSFDSVLEDICEVRRTVAEYCPGLPQVLLGHSMGGNFAANYALRMLTIDTDSPPLAGLALCAPMLMPPQLMPRPIIFAAWLTGRLFPWFRFDRKVDPDLLTQDADEADQIRRDPKTHGKISMYLATQLVSQGRWAIDHARDIRIPTLVMYGKEDSMIDRDACDHLAIRIGKPATMIRLPHTRHAIFHDVERDTAIEELTRWLDSVSAKN</sequence>
<evidence type="ECO:0000313" key="2">
    <source>
        <dbReference type="EMBL" id="TWU46334.1"/>
    </source>
</evidence>
<dbReference type="PRINTS" id="PR00111">
    <property type="entry name" value="ABHYDROLASE"/>
</dbReference>
<protein>
    <submittedName>
        <fullName evidence="2">Phospholipase YtpA</fullName>
        <ecNumber evidence="2">3.1.1.-</ecNumber>
    </submittedName>
</protein>
<gene>
    <name evidence="2" type="primary">ytpA_2</name>
    <name evidence="2" type="ORF">Poly51_57300</name>
</gene>
<dbReference type="PANTHER" id="PTHR11614">
    <property type="entry name" value="PHOSPHOLIPASE-RELATED"/>
    <property type="match status" value="1"/>
</dbReference>
<reference evidence="2 3" key="1">
    <citation type="submission" date="2019-02" db="EMBL/GenBank/DDBJ databases">
        <title>Deep-cultivation of Planctomycetes and their phenomic and genomic characterization uncovers novel biology.</title>
        <authorList>
            <person name="Wiegand S."/>
            <person name="Jogler M."/>
            <person name="Boedeker C."/>
            <person name="Pinto D."/>
            <person name="Vollmers J."/>
            <person name="Rivas-Marin E."/>
            <person name="Kohn T."/>
            <person name="Peeters S.H."/>
            <person name="Heuer A."/>
            <person name="Rast P."/>
            <person name="Oberbeckmann S."/>
            <person name="Bunk B."/>
            <person name="Jeske O."/>
            <person name="Meyerdierks A."/>
            <person name="Storesund J.E."/>
            <person name="Kallscheuer N."/>
            <person name="Luecker S."/>
            <person name="Lage O.M."/>
            <person name="Pohl T."/>
            <person name="Merkel B.J."/>
            <person name="Hornburger P."/>
            <person name="Mueller R.-W."/>
            <person name="Bruemmer F."/>
            <person name="Labrenz M."/>
            <person name="Spormann A.M."/>
            <person name="Op Den Camp H."/>
            <person name="Overmann J."/>
            <person name="Amann R."/>
            <person name="Jetten M.S.M."/>
            <person name="Mascher T."/>
            <person name="Medema M.H."/>
            <person name="Devos D.P."/>
            <person name="Kaster A.-K."/>
            <person name="Ovreas L."/>
            <person name="Rohde M."/>
            <person name="Galperin M.Y."/>
            <person name="Jogler C."/>
        </authorList>
    </citation>
    <scope>NUCLEOTIDE SEQUENCE [LARGE SCALE GENOMIC DNA]</scope>
    <source>
        <strain evidence="2 3">Poly51</strain>
    </source>
</reference>
<dbReference type="InterPro" id="IPR022742">
    <property type="entry name" value="Hydrolase_4"/>
</dbReference>
<comment type="caution">
    <text evidence="2">The sequence shown here is derived from an EMBL/GenBank/DDBJ whole genome shotgun (WGS) entry which is preliminary data.</text>
</comment>
<organism evidence="2 3">
    <name type="scientific">Rubripirellula tenax</name>
    <dbReference type="NCBI Taxonomy" id="2528015"/>
    <lineage>
        <taxon>Bacteria</taxon>
        <taxon>Pseudomonadati</taxon>
        <taxon>Planctomycetota</taxon>
        <taxon>Planctomycetia</taxon>
        <taxon>Pirellulales</taxon>
        <taxon>Pirellulaceae</taxon>
        <taxon>Rubripirellula</taxon>
    </lineage>
</organism>
<feature type="domain" description="Serine aminopeptidase S33" evidence="1">
    <location>
        <begin position="6"/>
        <end position="244"/>
    </location>
</feature>
<dbReference type="Proteomes" id="UP000318288">
    <property type="component" value="Unassembled WGS sequence"/>
</dbReference>
<dbReference type="InterPro" id="IPR000073">
    <property type="entry name" value="AB_hydrolase_1"/>
</dbReference>
<keyword evidence="2" id="KW-0378">Hydrolase</keyword>
<dbReference type="InterPro" id="IPR051044">
    <property type="entry name" value="MAG_DAG_Lipase"/>
</dbReference>
<dbReference type="Gene3D" id="3.40.50.1820">
    <property type="entry name" value="alpha/beta hydrolase"/>
    <property type="match status" value="1"/>
</dbReference>
<dbReference type="AlphaFoldDB" id="A0A5C6ECZ6"/>
<proteinExistence type="predicted"/>
<dbReference type="EMBL" id="SJPW01000008">
    <property type="protein sequence ID" value="TWU46334.1"/>
    <property type="molecule type" value="Genomic_DNA"/>
</dbReference>
<name>A0A5C6ECZ6_9BACT</name>
<dbReference type="OrthoDB" id="9806902at2"/>
<keyword evidence="3" id="KW-1185">Reference proteome</keyword>
<dbReference type="SUPFAM" id="SSF53474">
    <property type="entry name" value="alpha/beta-Hydrolases"/>
    <property type="match status" value="1"/>
</dbReference>
<evidence type="ECO:0000259" key="1">
    <source>
        <dbReference type="Pfam" id="PF12146"/>
    </source>
</evidence>
<accession>A0A5C6ECZ6</accession>
<dbReference type="Pfam" id="PF12146">
    <property type="entry name" value="Hydrolase_4"/>
    <property type="match status" value="1"/>
</dbReference>